<feature type="binding site" evidence="12">
    <location>
        <position position="222"/>
    </location>
    <ligand>
        <name>K(+)</name>
        <dbReference type="ChEBI" id="CHEBI:29103"/>
    </ligand>
</feature>
<evidence type="ECO:0000256" key="8">
    <source>
        <dbReference type="ARBA" id="ARBA00022958"/>
    </source>
</evidence>
<reference evidence="14" key="2">
    <citation type="submission" date="2021-04" db="EMBL/GenBank/DDBJ databases">
        <authorList>
            <person name="Liu J."/>
        </authorList>
    </citation>
    <scope>NUCLEOTIDE SEQUENCE</scope>
    <source>
        <strain evidence="14">BAD-6</strain>
    </source>
</reference>
<feature type="transmembrane region" description="Helical" evidence="13">
    <location>
        <begin position="39"/>
        <end position="60"/>
    </location>
</feature>
<evidence type="ECO:0000256" key="1">
    <source>
        <dbReference type="ARBA" id="ARBA00004429"/>
    </source>
</evidence>
<dbReference type="InterPro" id="IPR004772">
    <property type="entry name" value="TrkH"/>
</dbReference>
<evidence type="ECO:0000256" key="13">
    <source>
        <dbReference type="SAM" id="Phobius"/>
    </source>
</evidence>
<feature type="binding site" evidence="12">
    <location>
        <position position="434"/>
    </location>
    <ligand>
        <name>K(+)</name>
        <dbReference type="ChEBI" id="CHEBI:29103"/>
    </ligand>
</feature>
<feature type="binding site" evidence="12">
    <location>
        <position position="317"/>
    </location>
    <ligand>
        <name>K(+)</name>
        <dbReference type="ChEBI" id="CHEBI:29103"/>
    </ligand>
</feature>
<accession>A0A8J7W494</accession>
<keyword evidence="5" id="KW-0997">Cell inner membrane</keyword>
<evidence type="ECO:0000256" key="6">
    <source>
        <dbReference type="ARBA" id="ARBA00022538"/>
    </source>
</evidence>
<feature type="binding site" evidence="12">
    <location>
        <position position="114"/>
    </location>
    <ligand>
        <name>K(+)</name>
        <dbReference type="ChEBI" id="CHEBI:29103"/>
    </ligand>
</feature>
<keyword evidence="8 12" id="KW-0630">Potassium</keyword>
<evidence type="ECO:0000256" key="4">
    <source>
        <dbReference type="ARBA" id="ARBA00022475"/>
    </source>
</evidence>
<organism evidence="14 15">
    <name type="scientific">Sinanaerobacter chloroacetimidivorans</name>
    <dbReference type="NCBI Taxonomy" id="2818044"/>
    <lineage>
        <taxon>Bacteria</taxon>
        <taxon>Bacillati</taxon>
        <taxon>Bacillota</taxon>
        <taxon>Clostridia</taxon>
        <taxon>Peptostreptococcales</taxon>
        <taxon>Anaerovoracaceae</taxon>
        <taxon>Sinanaerobacter</taxon>
    </lineage>
</organism>
<feature type="transmembrane region" description="Helical" evidence="13">
    <location>
        <begin position="12"/>
        <end position="33"/>
    </location>
</feature>
<evidence type="ECO:0000256" key="7">
    <source>
        <dbReference type="ARBA" id="ARBA00022692"/>
    </source>
</evidence>
<keyword evidence="9 13" id="KW-1133">Transmembrane helix</keyword>
<feature type="transmembrane region" description="Helical" evidence="13">
    <location>
        <begin position="421"/>
        <end position="442"/>
    </location>
</feature>
<keyword evidence="15" id="KW-1185">Reference proteome</keyword>
<evidence type="ECO:0000313" key="15">
    <source>
        <dbReference type="Proteomes" id="UP000675664"/>
    </source>
</evidence>
<feature type="transmembrane region" description="Helical" evidence="13">
    <location>
        <begin position="335"/>
        <end position="362"/>
    </location>
</feature>
<dbReference type="Proteomes" id="UP000675664">
    <property type="component" value="Unassembled WGS sequence"/>
</dbReference>
<comment type="subcellular location">
    <subcellularLocation>
        <location evidence="1">Cell inner membrane</location>
        <topology evidence="1">Multi-pass membrane protein</topology>
    </subcellularLocation>
</comment>
<dbReference type="RefSeq" id="WP_227020359.1">
    <property type="nucleotide sequence ID" value="NZ_JAGSND010000023.1"/>
</dbReference>
<evidence type="ECO:0000313" key="14">
    <source>
        <dbReference type="EMBL" id="MBR0600244.1"/>
    </source>
</evidence>
<evidence type="ECO:0000256" key="2">
    <source>
        <dbReference type="ARBA" id="ARBA00009137"/>
    </source>
</evidence>
<dbReference type="GO" id="GO:0046872">
    <property type="term" value="F:metal ion binding"/>
    <property type="evidence" value="ECO:0007669"/>
    <property type="project" value="UniProtKB-KW"/>
</dbReference>
<protein>
    <submittedName>
        <fullName evidence="14">TrkH family potassium uptake protein</fullName>
    </submittedName>
</protein>
<feature type="transmembrane region" description="Helical" evidence="13">
    <location>
        <begin position="454"/>
        <end position="477"/>
    </location>
</feature>
<keyword evidence="6" id="KW-0633">Potassium transport</keyword>
<evidence type="ECO:0000256" key="5">
    <source>
        <dbReference type="ARBA" id="ARBA00022519"/>
    </source>
</evidence>
<dbReference type="AlphaFoldDB" id="A0A8J7W494"/>
<feature type="transmembrane region" description="Helical" evidence="13">
    <location>
        <begin position="392"/>
        <end position="415"/>
    </location>
</feature>
<feature type="transmembrane region" description="Helical" evidence="13">
    <location>
        <begin position="237"/>
        <end position="261"/>
    </location>
</feature>
<reference evidence="14" key="1">
    <citation type="submission" date="2021-04" db="EMBL/GenBank/DDBJ databases">
        <title>Sinoanaerobacter chloroacetimidivorans sp. nov., an obligate anaerobic bacterium isolated from anaerobic sludge.</title>
        <authorList>
            <person name="Bao Y."/>
        </authorList>
    </citation>
    <scope>NUCLEOTIDE SEQUENCE</scope>
    <source>
        <strain evidence="14">BAD-6</strain>
    </source>
</reference>
<feature type="transmembrane region" description="Helical" evidence="13">
    <location>
        <begin position="185"/>
        <end position="202"/>
    </location>
</feature>
<dbReference type="EMBL" id="JAGSND010000023">
    <property type="protein sequence ID" value="MBR0600244.1"/>
    <property type="molecule type" value="Genomic_DNA"/>
</dbReference>
<comment type="caution">
    <text evidence="14">The sequence shown here is derived from an EMBL/GenBank/DDBJ whole genome shotgun (WGS) entry which is preliminary data.</text>
</comment>
<keyword evidence="12" id="KW-0479">Metal-binding</keyword>
<evidence type="ECO:0000256" key="11">
    <source>
        <dbReference type="ARBA" id="ARBA00023136"/>
    </source>
</evidence>
<proteinExistence type="inferred from homology"/>
<dbReference type="GO" id="GO:0015379">
    <property type="term" value="F:potassium:chloride symporter activity"/>
    <property type="evidence" value="ECO:0007669"/>
    <property type="project" value="InterPro"/>
</dbReference>
<dbReference type="GO" id="GO:0005886">
    <property type="term" value="C:plasma membrane"/>
    <property type="evidence" value="ECO:0007669"/>
    <property type="project" value="UniProtKB-SubCell"/>
</dbReference>
<gene>
    <name evidence="14" type="ORF">KCX82_20445</name>
</gene>
<comment type="similarity">
    <text evidence="2">Belongs to the TrkH potassium transport family.</text>
</comment>
<keyword evidence="4" id="KW-1003">Cell membrane</keyword>
<evidence type="ECO:0000256" key="10">
    <source>
        <dbReference type="ARBA" id="ARBA00023065"/>
    </source>
</evidence>
<feature type="transmembrane region" description="Helical" evidence="13">
    <location>
        <begin position="135"/>
        <end position="155"/>
    </location>
</feature>
<feature type="binding site" evidence="12">
    <location>
        <position position="113"/>
    </location>
    <ligand>
        <name>K(+)</name>
        <dbReference type="ChEBI" id="CHEBI:29103"/>
    </ligand>
</feature>
<keyword evidence="3" id="KW-0813">Transport</keyword>
<dbReference type="InterPro" id="IPR003445">
    <property type="entry name" value="Cat_transpt"/>
</dbReference>
<name>A0A8J7W494_9FIRM</name>
<feature type="transmembrane region" description="Helical" evidence="13">
    <location>
        <begin position="276"/>
        <end position="294"/>
    </location>
</feature>
<feature type="transmembrane region" description="Helical" evidence="13">
    <location>
        <begin position="72"/>
        <end position="97"/>
    </location>
</feature>
<evidence type="ECO:0000256" key="12">
    <source>
        <dbReference type="PIRSR" id="PIRSR006247-1"/>
    </source>
</evidence>
<evidence type="ECO:0000256" key="3">
    <source>
        <dbReference type="ARBA" id="ARBA00022448"/>
    </source>
</evidence>
<sequence>MILNHRAIAKLAGIIITMLGILMLPSWIVSLIYKEFDAVNAFTAVIIPLILLGSFISFKIKVDSDHLKVRDGFAIVFLCWMLASFFGSLPFIISGYIPNFFDAFFETASGFTTTGSTILTDIEKLPKGLLFWRSFTHWLGGMGILVFAIALLPALGIGGQKIIKAETTGPIFGKVTSRISDSSKILYLIYIGLSVIEVMLLMLGEMSLYDALIHTFGSIGTGGFSNYNDSIAHFDSVYIDVVLSVFMLLAGTNFTLFYLVLRGHWRDFFKDSELRFYFLIVVSAILFITFDLWIREIYTFGGSIRYSLFQSISILTTTGFMTADFDLWPSFSKMILFILMFIGGCSSSTSGGMKVIRILILLKMVKRGFALRLHPRAVVPVKLGGKVISANTVSAVTSFSIAYFGLFFLGMILLSLDNFDLLTTVSAVAACLGNIGPGFHLVGPILNYSIFSDFAKLLLTILMLVGRLELFTIILLFTRQFWNPDK</sequence>
<dbReference type="PANTHER" id="PTHR32024">
    <property type="entry name" value="TRK SYSTEM POTASSIUM UPTAKE PROTEIN TRKG-RELATED"/>
    <property type="match status" value="1"/>
</dbReference>
<dbReference type="PIRSF" id="PIRSF006247">
    <property type="entry name" value="TrkH"/>
    <property type="match status" value="1"/>
</dbReference>
<keyword evidence="11 13" id="KW-0472">Membrane</keyword>
<evidence type="ECO:0000256" key="9">
    <source>
        <dbReference type="ARBA" id="ARBA00022989"/>
    </source>
</evidence>
<keyword evidence="10" id="KW-0406">Ion transport</keyword>
<dbReference type="Pfam" id="PF02386">
    <property type="entry name" value="TrkH"/>
    <property type="match status" value="1"/>
</dbReference>
<keyword evidence="7 13" id="KW-0812">Transmembrane</keyword>
<dbReference type="PANTHER" id="PTHR32024:SF2">
    <property type="entry name" value="TRK SYSTEM POTASSIUM UPTAKE PROTEIN TRKG-RELATED"/>
    <property type="match status" value="1"/>
</dbReference>
<feature type="binding site" evidence="12">
    <location>
        <position position="318"/>
    </location>
    <ligand>
        <name>K(+)</name>
        <dbReference type="ChEBI" id="CHEBI:29103"/>
    </ligand>
</feature>